<organism evidence="2 3">
    <name type="scientific">Stylosanthes scabra</name>
    <dbReference type="NCBI Taxonomy" id="79078"/>
    <lineage>
        <taxon>Eukaryota</taxon>
        <taxon>Viridiplantae</taxon>
        <taxon>Streptophyta</taxon>
        <taxon>Embryophyta</taxon>
        <taxon>Tracheophyta</taxon>
        <taxon>Spermatophyta</taxon>
        <taxon>Magnoliopsida</taxon>
        <taxon>eudicotyledons</taxon>
        <taxon>Gunneridae</taxon>
        <taxon>Pentapetalae</taxon>
        <taxon>rosids</taxon>
        <taxon>fabids</taxon>
        <taxon>Fabales</taxon>
        <taxon>Fabaceae</taxon>
        <taxon>Papilionoideae</taxon>
        <taxon>50 kb inversion clade</taxon>
        <taxon>dalbergioids sensu lato</taxon>
        <taxon>Dalbergieae</taxon>
        <taxon>Pterocarpus clade</taxon>
        <taxon>Stylosanthes</taxon>
    </lineage>
</organism>
<comment type="caution">
    <text evidence="2">The sequence shown here is derived from an EMBL/GenBank/DDBJ whole genome shotgun (WGS) entry which is preliminary data.</text>
</comment>
<reference evidence="2 3" key="1">
    <citation type="journal article" date="2023" name="Plants (Basel)">
        <title>Bridging the Gap: Combining Genomics and Transcriptomics Approaches to Understand Stylosanthes scabra, an Orphan Legume from the Brazilian Caatinga.</title>
        <authorList>
            <person name="Ferreira-Neto J.R.C."/>
            <person name="da Silva M.D."/>
            <person name="Binneck E."/>
            <person name="de Melo N.F."/>
            <person name="da Silva R.H."/>
            <person name="de Melo A.L.T.M."/>
            <person name="Pandolfi V."/>
            <person name="Bustamante F.O."/>
            <person name="Brasileiro-Vidal A.C."/>
            <person name="Benko-Iseppon A.M."/>
        </authorList>
    </citation>
    <scope>NUCLEOTIDE SEQUENCE [LARGE SCALE GENOMIC DNA]</scope>
    <source>
        <tissue evidence="2">Leaves</tissue>
    </source>
</reference>
<feature type="signal peptide" evidence="1">
    <location>
        <begin position="1"/>
        <end position="19"/>
    </location>
</feature>
<dbReference type="EMBL" id="JASCZI010000092">
    <property type="protein sequence ID" value="MED6108552.1"/>
    <property type="molecule type" value="Genomic_DNA"/>
</dbReference>
<accession>A0ABU6QAH6</accession>
<proteinExistence type="predicted"/>
<keyword evidence="1" id="KW-0732">Signal</keyword>
<protein>
    <submittedName>
        <fullName evidence="2">Uncharacterized protein</fullName>
    </submittedName>
</protein>
<evidence type="ECO:0000313" key="3">
    <source>
        <dbReference type="Proteomes" id="UP001341840"/>
    </source>
</evidence>
<dbReference type="Proteomes" id="UP001341840">
    <property type="component" value="Unassembled WGS sequence"/>
</dbReference>
<name>A0ABU6QAH6_9FABA</name>
<evidence type="ECO:0000256" key="1">
    <source>
        <dbReference type="SAM" id="SignalP"/>
    </source>
</evidence>
<evidence type="ECO:0000313" key="2">
    <source>
        <dbReference type="EMBL" id="MED6108552.1"/>
    </source>
</evidence>
<sequence length="99" mass="11360">MWVWMILVMMQTQINRIVAPMCVSTQSLFNIGNAILSDIFERKNGDVPQAQRAGCRLKKILQVIEFRVSHQAESIKNAKLTLYEVVASWVQQLKVQTNL</sequence>
<keyword evidence="3" id="KW-1185">Reference proteome</keyword>
<gene>
    <name evidence="2" type="ORF">PIB30_025201</name>
</gene>
<feature type="chain" id="PRO_5046984513" evidence="1">
    <location>
        <begin position="20"/>
        <end position="99"/>
    </location>
</feature>